<gene>
    <name evidence="6" type="ORF">CRP01_11735</name>
</gene>
<name>A0A2D0NCL4_FLAN2</name>
<evidence type="ECO:0000313" key="7">
    <source>
        <dbReference type="Proteomes" id="UP000223913"/>
    </source>
</evidence>
<feature type="region of interest" description="Disordered" evidence="4">
    <location>
        <begin position="1"/>
        <end position="23"/>
    </location>
</feature>
<keyword evidence="7" id="KW-1185">Reference proteome</keyword>
<dbReference type="Proteomes" id="UP000223913">
    <property type="component" value="Unassembled WGS sequence"/>
</dbReference>
<evidence type="ECO:0000259" key="5">
    <source>
        <dbReference type="Pfam" id="PF22244"/>
    </source>
</evidence>
<keyword evidence="2" id="KW-0732">Signal</keyword>
<sequence length="413" mass="46498">MTGRDATAGNAWEADRTPPPDEMNLPDIMTTFSGYNITTGTDWAAKRRPEILNAFQANVYGRVPKQDYQVKFSVDNIDEDALEGKAIGKSVTVMLSANGKSHNFNLYLLVPKSDKGPYPTFLGLNFYGNHTVHADSDIPISSSWTPNNSQFCVFDHQADEVSRGVRAYRWPAERIIQRGYALAVVYSGDIDPDFDDGFTNGVHALFSGERDNQSWGTIGAWAWGLSRAMDYLMQDEDVDRNKVAVMGHSRLGKAALWAGAQDERFALVISNDSGCGGAAISRRKSGERLKDINGNFPHWFARSFRQYNGKEETLPVDQHMLMSLVAPRPLYVASAQQDDWADPYGEYLSLYFAQPAYRLLGYRTRLGLQHPKVNEPVSSGQLGYHIRSGRHDVTRYDWERYMDFADLHFHAEK</sequence>
<evidence type="ECO:0000256" key="4">
    <source>
        <dbReference type="SAM" id="MobiDB-lite"/>
    </source>
</evidence>
<dbReference type="SUPFAM" id="SSF53474">
    <property type="entry name" value="alpha/beta-Hydrolases"/>
    <property type="match status" value="1"/>
</dbReference>
<dbReference type="EMBL" id="PDUD01000018">
    <property type="protein sequence ID" value="PHN06242.1"/>
    <property type="molecule type" value="Genomic_DNA"/>
</dbReference>
<reference evidence="6 7" key="1">
    <citation type="submission" date="2017-10" db="EMBL/GenBank/DDBJ databases">
        <title>The draft genome sequence of Lewinella nigricans NBRC 102662.</title>
        <authorList>
            <person name="Wang K."/>
        </authorList>
    </citation>
    <scope>NUCLEOTIDE SEQUENCE [LARGE SCALE GENOMIC DNA]</scope>
    <source>
        <strain evidence="6 7">NBRC 102662</strain>
    </source>
</reference>
<comment type="caution">
    <text evidence="6">The sequence shown here is derived from an EMBL/GenBank/DDBJ whole genome shotgun (WGS) entry which is preliminary data.</text>
</comment>
<dbReference type="Pfam" id="PF22244">
    <property type="entry name" value="GCE_fung"/>
    <property type="match status" value="1"/>
</dbReference>
<keyword evidence="3" id="KW-0378">Hydrolase</keyword>
<evidence type="ECO:0000256" key="2">
    <source>
        <dbReference type="ARBA" id="ARBA00022729"/>
    </source>
</evidence>
<evidence type="ECO:0000313" key="6">
    <source>
        <dbReference type="EMBL" id="PHN06242.1"/>
    </source>
</evidence>
<keyword evidence="1" id="KW-0719">Serine esterase</keyword>
<dbReference type="Gene3D" id="3.40.50.1820">
    <property type="entry name" value="alpha/beta hydrolase"/>
    <property type="match status" value="1"/>
</dbReference>
<dbReference type="InterPro" id="IPR054579">
    <property type="entry name" value="GCE-like_dom"/>
</dbReference>
<feature type="domain" description="4-O-methyl-glucuronoyl methylesterase-like" evidence="5">
    <location>
        <begin position="211"/>
        <end position="361"/>
    </location>
</feature>
<protein>
    <submittedName>
        <fullName evidence="6">Acetylxylan esterase</fullName>
    </submittedName>
</protein>
<dbReference type="OrthoDB" id="9809261at2"/>
<evidence type="ECO:0000256" key="3">
    <source>
        <dbReference type="ARBA" id="ARBA00022801"/>
    </source>
</evidence>
<accession>A0A2D0NCL4</accession>
<proteinExistence type="predicted"/>
<dbReference type="InterPro" id="IPR029058">
    <property type="entry name" value="AB_hydrolase_fold"/>
</dbReference>
<dbReference type="GO" id="GO:0052689">
    <property type="term" value="F:carboxylic ester hydrolase activity"/>
    <property type="evidence" value="ECO:0007669"/>
    <property type="project" value="UniProtKB-KW"/>
</dbReference>
<organism evidence="6 7">
    <name type="scientific">Flavilitoribacter nigricans (strain ATCC 23147 / DSM 23189 / NBRC 102662 / NCIMB 1420 / SS-2)</name>
    <name type="common">Lewinella nigricans</name>
    <dbReference type="NCBI Taxonomy" id="1122177"/>
    <lineage>
        <taxon>Bacteria</taxon>
        <taxon>Pseudomonadati</taxon>
        <taxon>Bacteroidota</taxon>
        <taxon>Saprospiria</taxon>
        <taxon>Saprospirales</taxon>
        <taxon>Lewinellaceae</taxon>
        <taxon>Flavilitoribacter</taxon>
    </lineage>
</organism>
<dbReference type="AlphaFoldDB" id="A0A2D0NCL4"/>
<evidence type="ECO:0000256" key="1">
    <source>
        <dbReference type="ARBA" id="ARBA00022487"/>
    </source>
</evidence>